<dbReference type="GO" id="GO:0005615">
    <property type="term" value="C:extracellular space"/>
    <property type="evidence" value="ECO:0007669"/>
    <property type="project" value="TreeGrafter"/>
</dbReference>
<evidence type="ECO:0000256" key="1">
    <source>
        <dbReference type="ARBA" id="ARBA00022729"/>
    </source>
</evidence>
<evidence type="ECO:0000256" key="3">
    <source>
        <dbReference type="SAM" id="Coils"/>
    </source>
</evidence>
<keyword evidence="2" id="KW-1015">Disulfide bond</keyword>
<sequence length="2765" mass="304716">MKQNIILLSIGLSCGASTLLAASHGGYSMTAPAAFPIYNSSTSSTWSATNNRSAELMGSGSATCTNGALPQTAKYKLYESQIGCPIEHLKPEYYLADAVEPPQGTVDWKATQAALKNLVSYNSNATFIAESDGEQKLYFSEGGAIVIPWIFTDGTADTHTYQVADTSHSKPYRIFWTDAPYNSPAINLNGKFFQLFGSSSVLEPVVSTTTNYPGGAETVTETISRGLYFDQSTQLLNAVGGVEGRVVLAYYSTGAYSDCLGTIVLEVSEPDIETVTGEIGKQLLPTGDGYNTNDLVANVTAGLEGLDDIGAYAYQHSGDHSYSPKNNFVYAIRRSTGEGWKIEVYWEMTDFMGSDWPFEVLHYDCDWPEDAQRFVRGNVEGNYGMEVTIPDDYVVELQEYQEPSGCATVSDNTFYTDNEGYALLKLTGTDCNDDDNVWFIPVNSVWRDLPEFDLTPNVWPVGTEVTPLTTSVALEFEGDAYVDTGISNFYGSFTVEGWVNVSGKGSQRLAGSECVDDELLDFAIEYSNHQIIGSMGIGSAEDDCVTVESDRVELDEWNHIALVYDEATQAFGIYLNGECCECITNTSPRRHDASLHTVVIGADDTGSAYNGFWDDIRIWNTARAADQISDNMGGFLHEATDCSGLVAYYPVENSLGRLLQDHSGNEHHAAMVNAVRAEPGAVGLCDMDGFSAYYPYLYSPVSGDNYAQDLYTAPGDLVESNSVESIDLEDGSTGSGAESYIFGINDTKDADDSLEIWWAHAVEQDDMPEPVWFPAWVQKYAFAWPTAESHSTPEIALCSQLGSEGFSAYKTGVALDFSDSVDSYMSVPGGAWFAGGEYTVEFWIKPHSAEDNWGRIFSFFDSESEKTAGIQGIYRGDSNSSSRHFKFEIYTGDGVQYQLTTSRSIELSNWNHVALTYDEGKVRVYINGESDNTLSNVPLLSNTLGDCFFGKYNNDASSGSFDGQLDEFRIWSSARTQDEVRDTRFKALSGSESGLRLCYNFDDDIAGSSVASLAYDQVGGLQGIIHEANWILPGAPCIDDGILYTENDEEPEIYFQNDPDEPGYNPNEEHAFLLQDSYGGYVVHALRNDLNTDDSSEPYVIVQYSDPDDGHPSMQLYSVVRTNCFYSDFSDTMTFGTVVPGPHPLDYLENPWVLETYWETSGYEDASYCPGYKDRSGRVWAKNAGLLTMHNYYPMQESFYFPKMDPQPGLGEAVAWLGGGENDADPVAWDWTIDWLETSAKLDIGQTLTAAVDDLPDVWDAKSLTIVYQSDITNAPVVLFDPTQTRGVKLEVEGTFMDEYGFENGKTAYTKNGYSYFYGMPPTVGDRFYYDPYASDGKSLKLKGERVEHSGGLTYLQLNLLNAEEKETIKGLSTNELWIEAVENLPFGYLSTAVVTDYSSVADAYPDSPYDSSSTGSDEVTVMDSIAADHYALVNLGTATGRVVLVENDSRNENSGVNAGDIVTFHMIELTTNLYTGSILTVEDSNNLLSDQLDVVYTEAFAGTANDFEFEWRWHEPELDGTTSTNYAAYTLHKKEEGLTRFTVGGEDDTLSDMINKFFVARYRATTNSPVYGVAGDQWSDWIGPTLAEGWVERTLNNITPFTQRMQDLYNNAAESYVSMIQQAGGPYTIPVTLSQDNLDEIGLIELYETILDEAESKSLRLSTNNIAANQQLMLAATRLNDLYVLLGNEAYADAMDPTIGFGSDFVNSDGLAFGSVDYGAIYSSLFCFDNLVSNLRDEELALLRGRADSLAPNVQLSPTYNRLYWNFTKGETAGEVAYAVNYQIVGTDSAVIDAEQAAGFYPQGHGDAWGHYLSALYNYYRLMRNPYFSWGTPSISSLTVGDATVDVDYYDEEKFAETAAALVRTGIDIVKRTTEKTFVENDGEALYGYMDEDATRAFGYGEWGSRAGQMALYNWVAANSLLPEDPAVSTNYVDDGILRIDRSTAAGLEEIASAMKSLQRAVDEADAGMTPLGLSSGAIPFDIDPAELADGKSHFEQIYERAETALDNAEVLLDRAQGITRLLRQQNQSSYNLTQDLANEEAAFNQQLIAIYGYPFDDDIGAGGTYDEDYSGPDLYHYMWMDLEQYGLEEFEDDELEVVSYEVDGLSADEEHTYTFELAFNPNGIVQKPADITGTRRAQGSLQAAYGSFIEAVISLEHAEDEYEAEVEILELKANIASTKITTEIISALLELGTSTLELGGSGSEVDISTLRSLFSDADTASISMKEIVALGGSLSFSTGELLATSTEAQRLRDQATAKAVMEGFRQLAEFEYSTARKIDAEIANTAKVKTARKETHEKIVKILEYVTKLFKSVVEVAVEYKEEHLEVVEQCTKVEEHLATVESAYAKFVNAQEAFLTIQASGEALQSKRERLRKQAVNRIAAGRYQDMAFRTFRNEALAKYSNAFDLAKKYTYLAAKAYDYETALNLDDVYEPDSIFREIVGTRSLGHIGEDGIPQLGGLYGDGGLADILAQLQQNWLVLEPRLGINNAQIESKWTSLRQGCFRIPSGSDGKAAWADTLDSYVVDDLLEYDAFRSFCLPFNSTSGLEAQEPGLVIPFRTAINFAENVFGRPLASQDQAFNSSYYATRIYKVGVKITGYNMTVDGSDGVLSSEPQAYLIPVGLDMMRSPSSDGGNTFGYSVVDQVIPAPFSFSGENLDEQDWTSLYDNCLGNDEPMATIRRYPSMRVYTDQDSADLDMISNTRLVGRSVWNTRWLLIIPAGSLHADREYALDALIHGTKKSGSTSQIPITDIKIGFETYSTSGN</sequence>
<dbReference type="InterPro" id="IPR006558">
    <property type="entry name" value="LamG-like"/>
</dbReference>
<reference evidence="6 7" key="1">
    <citation type="submission" date="2019-04" db="EMBL/GenBank/DDBJ databases">
        <authorList>
            <person name="Van Vliet M D."/>
        </authorList>
    </citation>
    <scope>NUCLEOTIDE SEQUENCE [LARGE SCALE GENOMIC DNA]</scope>
    <source>
        <strain evidence="6 7">F21</strain>
    </source>
</reference>
<dbReference type="GO" id="GO:0004222">
    <property type="term" value="F:metalloendopeptidase activity"/>
    <property type="evidence" value="ECO:0007669"/>
    <property type="project" value="TreeGrafter"/>
</dbReference>
<feature type="domain" description="LamG-like jellyroll fold" evidence="5">
    <location>
        <begin position="836"/>
        <end position="978"/>
    </location>
</feature>
<dbReference type="GO" id="GO:0006508">
    <property type="term" value="P:proteolysis"/>
    <property type="evidence" value="ECO:0007669"/>
    <property type="project" value="TreeGrafter"/>
</dbReference>
<accession>A0A6C2UNF4</accession>
<proteinExistence type="predicted"/>
<evidence type="ECO:0000259" key="5">
    <source>
        <dbReference type="SMART" id="SM00560"/>
    </source>
</evidence>
<dbReference type="EMBL" id="CAAHFH010000002">
    <property type="protein sequence ID" value="VGO20811.1"/>
    <property type="molecule type" value="Genomic_DNA"/>
</dbReference>
<feature type="chain" id="PRO_5025384389" description="LamG-like jellyroll fold domain-containing protein" evidence="4">
    <location>
        <begin position="22"/>
        <end position="2765"/>
    </location>
</feature>
<keyword evidence="3" id="KW-0175">Coiled coil</keyword>
<dbReference type="RefSeq" id="WP_136062323.1">
    <property type="nucleotide sequence ID" value="NZ_CAAHFH010000002.1"/>
</dbReference>
<dbReference type="SMART" id="SM00560">
    <property type="entry name" value="LamGL"/>
    <property type="match status" value="2"/>
</dbReference>
<feature type="signal peptide" evidence="4">
    <location>
        <begin position="1"/>
        <end position="21"/>
    </location>
</feature>
<dbReference type="Pfam" id="PF13385">
    <property type="entry name" value="Laminin_G_3"/>
    <property type="match status" value="2"/>
</dbReference>
<dbReference type="Gene3D" id="2.60.120.200">
    <property type="match status" value="2"/>
</dbReference>
<evidence type="ECO:0000256" key="2">
    <source>
        <dbReference type="ARBA" id="ARBA00023157"/>
    </source>
</evidence>
<dbReference type="GO" id="GO:0007166">
    <property type="term" value="P:cell surface receptor signaling pathway"/>
    <property type="evidence" value="ECO:0007669"/>
    <property type="project" value="TreeGrafter"/>
</dbReference>
<feature type="domain" description="LamG-like jellyroll fold" evidence="5">
    <location>
        <begin position="491"/>
        <end position="626"/>
    </location>
</feature>
<keyword evidence="1 4" id="KW-0732">Signal</keyword>
<dbReference type="InterPro" id="IPR043543">
    <property type="entry name" value="PAPPA/PAPPA2"/>
</dbReference>
<dbReference type="Proteomes" id="UP000346198">
    <property type="component" value="Unassembled WGS sequence"/>
</dbReference>
<dbReference type="InterPro" id="IPR013320">
    <property type="entry name" value="ConA-like_dom_sf"/>
</dbReference>
<protein>
    <recommendedName>
        <fullName evidence="5">LamG-like jellyroll fold domain-containing protein</fullName>
    </recommendedName>
</protein>
<organism evidence="6 7">
    <name type="scientific">Pontiella sulfatireligans</name>
    <dbReference type="NCBI Taxonomy" id="2750658"/>
    <lineage>
        <taxon>Bacteria</taxon>
        <taxon>Pseudomonadati</taxon>
        <taxon>Kiritimatiellota</taxon>
        <taxon>Kiritimatiellia</taxon>
        <taxon>Kiritimatiellales</taxon>
        <taxon>Pontiellaceae</taxon>
        <taxon>Pontiella</taxon>
    </lineage>
</organism>
<feature type="coiled-coil region" evidence="3">
    <location>
        <begin position="2154"/>
        <end position="2181"/>
    </location>
</feature>
<dbReference type="PANTHER" id="PTHR46130:SF3">
    <property type="entry name" value="CHROMOSOME UNDETERMINED SCAFFOLD_33, WHOLE GENOME SHOTGUN SEQUENCE"/>
    <property type="match status" value="1"/>
</dbReference>
<dbReference type="PANTHER" id="PTHR46130">
    <property type="entry name" value="LAMGL DOMAIN-CONTAINING PROTEIN"/>
    <property type="match status" value="1"/>
</dbReference>
<evidence type="ECO:0000313" key="7">
    <source>
        <dbReference type="Proteomes" id="UP000346198"/>
    </source>
</evidence>
<gene>
    <name evidence="6" type="ORF">SCARR_02878</name>
</gene>
<name>A0A6C2UNF4_9BACT</name>
<keyword evidence="7" id="KW-1185">Reference proteome</keyword>
<evidence type="ECO:0000256" key="4">
    <source>
        <dbReference type="SAM" id="SignalP"/>
    </source>
</evidence>
<dbReference type="SUPFAM" id="SSF49899">
    <property type="entry name" value="Concanavalin A-like lectins/glucanases"/>
    <property type="match status" value="2"/>
</dbReference>
<evidence type="ECO:0000313" key="6">
    <source>
        <dbReference type="EMBL" id="VGO20811.1"/>
    </source>
</evidence>